<dbReference type="RefSeq" id="WP_054394800.1">
    <property type="nucleotide sequence ID" value="NZ_CP066247.1"/>
</dbReference>
<name>A0AA47JLR2_VIBPH</name>
<accession>A0AA47JLR2</accession>
<dbReference type="AlphaFoldDB" id="A0AA47JLR2"/>
<evidence type="ECO:0000256" key="1">
    <source>
        <dbReference type="SAM" id="MobiDB-lite"/>
    </source>
</evidence>
<organism evidence="2 3">
    <name type="scientific">Vibrio parahaemolyticus</name>
    <dbReference type="NCBI Taxonomy" id="670"/>
    <lineage>
        <taxon>Bacteria</taxon>
        <taxon>Pseudomonadati</taxon>
        <taxon>Pseudomonadota</taxon>
        <taxon>Gammaproteobacteria</taxon>
        <taxon>Vibrionales</taxon>
        <taxon>Vibrionaceae</taxon>
        <taxon>Vibrio</taxon>
    </lineage>
</organism>
<dbReference type="Proteomes" id="UP001156560">
    <property type="component" value="Chromosome 2"/>
</dbReference>
<proteinExistence type="predicted"/>
<feature type="region of interest" description="Disordered" evidence="1">
    <location>
        <begin position="30"/>
        <end position="89"/>
    </location>
</feature>
<protein>
    <recommendedName>
        <fullName evidence="4">Scaffolding protein</fullName>
    </recommendedName>
</protein>
<dbReference type="EMBL" id="CP114195">
    <property type="protein sequence ID" value="WAT93137.1"/>
    <property type="molecule type" value="Genomic_DNA"/>
</dbReference>
<reference evidence="2" key="1">
    <citation type="submission" date="2022-12" db="EMBL/GenBank/DDBJ databases">
        <title>Vibrio parahaemolyticus become highly virulent by producing novel Tc toxins.</title>
        <authorList>
            <person name="Yang F."/>
            <person name="You Y."/>
            <person name="Lai Q."/>
            <person name="Xu L."/>
            <person name="Li F."/>
        </authorList>
    </citation>
    <scope>NUCLEOTIDE SEQUENCE</scope>
    <source>
        <strain evidence="2">Vp-HL-202005</strain>
    </source>
</reference>
<evidence type="ECO:0000313" key="2">
    <source>
        <dbReference type="EMBL" id="WAT93137.1"/>
    </source>
</evidence>
<gene>
    <name evidence="2" type="ORF">O1Q84_19240</name>
</gene>
<evidence type="ECO:0000313" key="3">
    <source>
        <dbReference type="Proteomes" id="UP001156560"/>
    </source>
</evidence>
<sequence length="231" mass="25407">MNVNQPEQPQLNESELAALEAAKGADIELADGTKLDTGAEQEAELDGQALDAEHDKQVEAEAEQEEQQPEQPEAEQPEATDNEDEDDEKAALKARIAELEYAQTEATIFGMVGGKEQYMAMTKWAETGLPQAEVDMFNAVMDSGNVAQMQFAVRALEAIYKSQVGHEGVRLGGKASDSEAYSYESDEDFYADLQNPLYKEDSPAGEAFRQKVMLKMTRMTTQSTSDGWVHA</sequence>
<feature type="compositionally biased region" description="Acidic residues" evidence="1">
    <location>
        <begin position="60"/>
        <end position="88"/>
    </location>
</feature>
<evidence type="ECO:0008006" key="4">
    <source>
        <dbReference type="Google" id="ProtNLM"/>
    </source>
</evidence>